<dbReference type="Proteomes" id="UP000272833">
    <property type="component" value="Unassembled WGS sequence"/>
</dbReference>
<accession>A0A2S7FJV6</accession>
<keyword evidence="1" id="KW-1133">Transmembrane helix</keyword>
<organism evidence="4 6">
    <name type="scientific">Ectopseudomonas oleovorans</name>
    <name type="common">Pseudomonas oleovorans</name>
    <dbReference type="NCBI Taxonomy" id="301"/>
    <lineage>
        <taxon>Bacteria</taxon>
        <taxon>Pseudomonadati</taxon>
        <taxon>Pseudomonadota</taxon>
        <taxon>Gammaproteobacteria</taxon>
        <taxon>Pseudomonadales</taxon>
        <taxon>Pseudomonadaceae</taxon>
        <taxon>Ectopseudomonas</taxon>
    </lineage>
</organism>
<evidence type="ECO:0000313" key="3">
    <source>
        <dbReference type="EMBL" id="RRW31592.1"/>
    </source>
</evidence>
<dbReference type="Proteomes" id="UP000255303">
    <property type="component" value="Unassembled WGS sequence"/>
</dbReference>
<reference evidence="2 5" key="1">
    <citation type="submission" date="2018-04" db="EMBL/GenBank/DDBJ databases">
        <title>Pseudomonas sp. nov., isolated from mangrove soil.</title>
        <authorList>
            <person name="Chen C."/>
        </authorList>
    </citation>
    <scope>NUCLEOTIDE SEQUENCE [LARGE SCALE GENOMIC DNA]</scope>
    <source>
        <strain evidence="2 5">JCM 14246</strain>
    </source>
</reference>
<keyword evidence="5" id="KW-1185">Reference proteome</keyword>
<keyword evidence="1" id="KW-0812">Transmembrane</keyword>
<evidence type="ECO:0000256" key="1">
    <source>
        <dbReference type="SAM" id="Phobius"/>
    </source>
</evidence>
<dbReference type="EMBL" id="QASO01000010">
    <property type="protein sequence ID" value="PTU80698.1"/>
    <property type="molecule type" value="Genomic_DNA"/>
</dbReference>
<gene>
    <name evidence="2" type="ORF">DBO86_01830</name>
    <name evidence="3" type="ORF">EGJ44_18425</name>
    <name evidence="4" type="ORF">NCTC10692_04291</name>
</gene>
<feature type="transmembrane region" description="Helical" evidence="1">
    <location>
        <begin position="179"/>
        <end position="200"/>
    </location>
</feature>
<sequence length="235" mass="26022">MRRDAGLDLVKWLAMLSMLLDHLRYLWPDAYGLFVVGRLAFPLFCLGIAANVARTRPGELFSEGNARYLGWLLVFSLLSELPYRLLSPESATLNVMPTLLLGLMVAWGVHHGERTSLLLAAATVLIATLLHQQLMYGVLGVLLPAAFVQGLKGLRWWWLPAALAVLANGRNRWFAELGLVADTLASFAMACAAALLGLYLLHRALPLKIWPVGRWGYLFYPGHLLALHVLRSAMP</sequence>
<dbReference type="EMBL" id="RHRS01000061">
    <property type="protein sequence ID" value="RRW31592.1"/>
    <property type="molecule type" value="Genomic_DNA"/>
</dbReference>
<evidence type="ECO:0000313" key="2">
    <source>
        <dbReference type="EMBL" id="PTU80698.1"/>
    </source>
</evidence>
<accession>A0A379JYV7</accession>
<evidence type="ECO:0000313" key="5">
    <source>
        <dbReference type="Proteomes" id="UP000244052"/>
    </source>
</evidence>
<dbReference type="Pfam" id="PF05857">
    <property type="entry name" value="TraX"/>
    <property type="match status" value="1"/>
</dbReference>
<dbReference type="InterPro" id="IPR008875">
    <property type="entry name" value="TraX"/>
</dbReference>
<evidence type="ECO:0000313" key="6">
    <source>
        <dbReference type="Proteomes" id="UP000255303"/>
    </source>
</evidence>
<reference evidence="4 6" key="2">
    <citation type="submission" date="2018-06" db="EMBL/GenBank/DDBJ databases">
        <authorList>
            <consortium name="Pathogen Informatics"/>
            <person name="Doyle S."/>
        </authorList>
    </citation>
    <scope>NUCLEOTIDE SEQUENCE [LARGE SCALE GENOMIC DNA]</scope>
    <source>
        <strain evidence="4 6">NCTC10692</strain>
    </source>
</reference>
<accession>A0A2T5PSK2</accession>
<feature type="transmembrane region" description="Helical" evidence="1">
    <location>
        <begin position="91"/>
        <end position="109"/>
    </location>
</feature>
<dbReference type="AlphaFoldDB" id="A0A2S7FJV6"/>
<feature type="transmembrane region" description="Helical" evidence="1">
    <location>
        <begin position="33"/>
        <end position="53"/>
    </location>
</feature>
<dbReference type="Proteomes" id="UP000244052">
    <property type="component" value="Unassembled WGS sequence"/>
</dbReference>
<dbReference type="RefSeq" id="WP_074860978.1">
    <property type="nucleotide sequence ID" value="NZ_CP166923.2"/>
</dbReference>
<feature type="transmembrane region" description="Helical" evidence="1">
    <location>
        <begin position="116"/>
        <end position="134"/>
    </location>
</feature>
<feature type="transmembrane region" description="Helical" evidence="1">
    <location>
        <begin position="65"/>
        <end position="85"/>
    </location>
</feature>
<keyword evidence="1" id="KW-0472">Membrane</keyword>
<name>A0A2S7FJV6_ECTOL</name>
<reference evidence="3 7" key="3">
    <citation type="submission" date="2018-10" db="EMBL/GenBank/DDBJ databases">
        <title>Transmission dynamics of multidrug resistant bacteria on intensive care unit surfaces.</title>
        <authorList>
            <person name="D'Souza A.W."/>
            <person name="Potter R.F."/>
            <person name="Wallace M."/>
            <person name="Shupe A."/>
            <person name="Patel S."/>
            <person name="Sun S."/>
            <person name="Gul D."/>
            <person name="Kwon J.H."/>
            <person name="Andleeb S."/>
            <person name="Burnham C.-A.D."/>
            <person name="Dantas G."/>
        </authorList>
    </citation>
    <scope>NUCLEOTIDE SEQUENCE [LARGE SCALE GENOMIC DNA]</scope>
    <source>
        <strain evidence="3 7">PO_271</strain>
    </source>
</reference>
<evidence type="ECO:0000313" key="7">
    <source>
        <dbReference type="Proteomes" id="UP000272833"/>
    </source>
</evidence>
<dbReference type="EMBL" id="UGUV01000002">
    <property type="protein sequence ID" value="SUD53742.1"/>
    <property type="molecule type" value="Genomic_DNA"/>
</dbReference>
<proteinExistence type="predicted"/>
<evidence type="ECO:0000313" key="4">
    <source>
        <dbReference type="EMBL" id="SUD53742.1"/>
    </source>
</evidence>
<protein>
    <submittedName>
        <fullName evidence="2">Conjugal transfer protein TraX</fullName>
    </submittedName>
    <submittedName>
        <fullName evidence="4">TraX family protein</fullName>
    </submittedName>
</protein>